<dbReference type="AlphaFoldDB" id="A0A699IKL1"/>
<comment type="caution">
    <text evidence="2">The sequence shown here is derived from an EMBL/GenBank/DDBJ whole genome shotgun (WGS) entry which is preliminary data.</text>
</comment>
<evidence type="ECO:0000313" key="2">
    <source>
        <dbReference type="EMBL" id="GEZ64790.1"/>
    </source>
</evidence>
<proteinExistence type="predicted"/>
<evidence type="ECO:0000256" key="1">
    <source>
        <dbReference type="SAM" id="Coils"/>
    </source>
</evidence>
<accession>A0A699IKL1</accession>
<organism evidence="2">
    <name type="scientific">Tanacetum cinerariifolium</name>
    <name type="common">Dalmatian daisy</name>
    <name type="synonym">Chrysanthemum cinerariifolium</name>
    <dbReference type="NCBI Taxonomy" id="118510"/>
    <lineage>
        <taxon>Eukaryota</taxon>
        <taxon>Viridiplantae</taxon>
        <taxon>Streptophyta</taxon>
        <taxon>Embryophyta</taxon>
        <taxon>Tracheophyta</taxon>
        <taxon>Spermatophyta</taxon>
        <taxon>Magnoliopsida</taxon>
        <taxon>eudicotyledons</taxon>
        <taxon>Gunneridae</taxon>
        <taxon>Pentapetalae</taxon>
        <taxon>asterids</taxon>
        <taxon>campanulids</taxon>
        <taxon>Asterales</taxon>
        <taxon>Asteraceae</taxon>
        <taxon>Asteroideae</taxon>
        <taxon>Anthemideae</taxon>
        <taxon>Anthemidinae</taxon>
        <taxon>Tanacetum</taxon>
    </lineage>
</organism>
<reference evidence="2" key="1">
    <citation type="journal article" date="2019" name="Sci. Rep.">
        <title>Draft genome of Tanacetum cinerariifolium, the natural source of mosquito coil.</title>
        <authorList>
            <person name="Yamashiro T."/>
            <person name="Shiraishi A."/>
            <person name="Satake H."/>
            <person name="Nakayama K."/>
        </authorList>
    </citation>
    <scope>NUCLEOTIDE SEQUENCE</scope>
</reference>
<keyword evidence="1" id="KW-0175">Coiled coil</keyword>
<name>A0A699IKL1_TANCI</name>
<sequence>MVQPTLYDGGEIFKSHHIPVTVYDLEETLEIVETTRQKMSEKMNDLESVAKQVKIIPPNYSKENFLATFTPQIQLTPEQVFWSLDLEKRKAEELKANTSPLRKLDAATVYPPNTPAHLVPRTLPTKCKTIISIFVLNQLFVDFDKTCTKRITPTRITEGERGFEQTKRCYLTETRAVELEYENLNLHKKIQNDDHDNIVKHLPRLEVDNLNLQLIYQHLKDRTESSKSRTSKDAPEFDAFFKLNEKYTQLQTHRNSIRKLKAQISQLKANKSDVTGTLFPQPLES</sequence>
<feature type="coiled-coil region" evidence="1">
    <location>
        <begin position="243"/>
        <end position="277"/>
    </location>
</feature>
<protein>
    <submittedName>
        <fullName evidence="2">Uncharacterized protein</fullName>
    </submittedName>
</protein>
<dbReference type="EMBL" id="BKCJ010305060">
    <property type="protein sequence ID" value="GEZ64790.1"/>
    <property type="molecule type" value="Genomic_DNA"/>
</dbReference>
<gene>
    <name evidence="2" type="ORF">Tci_536763</name>
</gene>